<feature type="compositionally biased region" description="Basic residues" evidence="1">
    <location>
        <begin position="1"/>
        <end position="11"/>
    </location>
</feature>
<evidence type="ECO:0000256" key="1">
    <source>
        <dbReference type="SAM" id="MobiDB-lite"/>
    </source>
</evidence>
<reference evidence="2 3" key="1">
    <citation type="submission" date="2024-06" db="EMBL/GenBank/DDBJ databases">
        <title>Sorghum-associated microbial communities from plants grown in Nebraska, USA.</title>
        <authorList>
            <person name="Schachtman D."/>
        </authorList>
    </citation>
    <scope>NUCLEOTIDE SEQUENCE [LARGE SCALE GENOMIC DNA]</scope>
    <source>
        <strain evidence="2 3">3552</strain>
    </source>
</reference>
<sequence length="1339" mass="144696">MPKPRRNRRTSRNSEFRSSTPRVSLQARQPGSLSLAADATPGDSGDGWSQLRQGARNVAGVSWQIEVTAYLVAMGRVGALRFRHFTPEGIEDVDCRDTAGGVAYVQMKELAGGRGRLTASGVADALFHGQIHVADSPVVVVTDAALGSDLNFTGWMVDMRTDSSAGISAVKDHLTTKGLSEEDAEGLLGRAFLVSLPWDVRPMTEQLLVEALDASPAVAALAVSMLIDLVSMASADQRTTTAQTARTITCNDLDTILADIQSTVGTESLDEAVSAGVCIPANYVASSNLTTEQFYLGVEGAPGLIAAGLDVARPSEMKAILEGFSSHRYALLLGPSGAGKSVLLWRAARDVLVGASVLRVLRVSTAEEVDLLVRHARLQQPSRTAPLVIAADNLGRPQVGAWPDAARRLREIPWVYLLGAARNEDFSPRLAAGGTSVIELVLDAATATYVAEAVRESGIEILMDPQEAQERAEGLLMEYMALLTAGQRFRQVLAEQVEVLKDPQRKVERTLARLVTTAHGLGIGLEADALPRVLSEQEDIVGDALGRLRGEHVIMRAESEWRGLHELRSSTISVLLHESPPPTLERTLMQVAETVSLPLAGWLLRRVAQETPETVFSVAHSIGVRLAEVDDALTLASALEGAERADSLIYAAKSLPVLKEHASATLTVHQLAMFIYGIGNQGIGDDTSGSTDFDKMLRKLAPIATQIGPRAATIVEAVSRHITAANLIRVTSDERPEKISRLLEACIGILNIDEEDATALYSVVPTPTTPEEANIVARIIDSLAVLADLKNSRLSSCIGDLESRANMLTRIEPWALNVAVEDLNGETTLTATLMTPDSESEQSLPLAWDTHQAEPDDIVHSQAMRVAKRLADGCPEAEMVRIVTLSPSGSRYIIAGHEPGYKTLKREVFKRRESVRQSVSYQASLRRLDASSSWTDLLREQVRIAAKLAELLEQGHQRLAAADNASRRKTWESSLAEVNTAVKSLRNRPFSVAVDPGLSHAQTDQDERSEDSVSRAFELIILALGELVEQRFPVHVSLSLQKALASVDEALRAGTPTLGSVGSPLPNELRDQLNRLLQLQRGLAAFPALANIIRSSPETINKVIGQAIQETAAREVALLTEALGSQTGYQLLRVPSEDPLVNTVDEHDIVLVVELSTLDALHEALQKSKVKIREIFTARLYIIATLDRKVLPLAFQFATHSPVDVIPLPAPKRKQICDAAGLTQPQLALTEGVAKTVEELANRSSAAALRYRRNEDWPAADAPEPREPGRHLPARLSEGHAVVDHLIALYQQVVAEEEGFRPPGQLAGAMIQSLSGQAQDADQSQLLHHLSMAVIESFG</sequence>
<feature type="region of interest" description="Disordered" evidence="1">
    <location>
        <begin position="1"/>
        <end position="48"/>
    </location>
</feature>
<evidence type="ECO:0000313" key="2">
    <source>
        <dbReference type="EMBL" id="MET4538344.1"/>
    </source>
</evidence>
<gene>
    <name evidence="2" type="ORF">ABIE37_000099</name>
</gene>
<protein>
    <submittedName>
        <fullName evidence="2">Uncharacterized protein</fullName>
    </submittedName>
</protein>
<evidence type="ECO:0000313" key="3">
    <source>
        <dbReference type="Proteomes" id="UP001549307"/>
    </source>
</evidence>
<feature type="compositionally biased region" description="Polar residues" evidence="1">
    <location>
        <begin position="16"/>
        <end position="32"/>
    </location>
</feature>
<name>A0ABV2P0R8_9MICC</name>
<accession>A0ABV2P0R8</accession>
<proteinExistence type="predicted"/>
<organism evidence="2 3">
    <name type="scientific">Arthrobacter bambusae</name>
    <dbReference type="NCBI Taxonomy" id="1338426"/>
    <lineage>
        <taxon>Bacteria</taxon>
        <taxon>Bacillati</taxon>
        <taxon>Actinomycetota</taxon>
        <taxon>Actinomycetes</taxon>
        <taxon>Micrococcales</taxon>
        <taxon>Micrococcaceae</taxon>
        <taxon>Arthrobacter</taxon>
    </lineage>
</organism>
<dbReference type="Proteomes" id="UP001549307">
    <property type="component" value="Unassembled WGS sequence"/>
</dbReference>
<comment type="caution">
    <text evidence="2">The sequence shown here is derived from an EMBL/GenBank/DDBJ whole genome shotgun (WGS) entry which is preliminary data.</text>
</comment>
<dbReference type="EMBL" id="JBEPSN010000001">
    <property type="protein sequence ID" value="MET4538344.1"/>
    <property type="molecule type" value="Genomic_DNA"/>
</dbReference>
<keyword evidence="3" id="KW-1185">Reference proteome</keyword>